<evidence type="ECO:0000313" key="4">
    <source>
        <dbReference type="EMBL" id="CAB5008565.1"/>
    </source>
</evidence>
<gene>
    <name evidence="1" type="ORF">UFOPK2925_01320</name>
    <name evidence="2" type="ORF">UFOPK2996_01027</name>
    <name evidence="3" type="ORF">UFOPK3974_01491</name>
    <name evidence="4" type="ORF">UFOPK4071_00592</name>
</gene>
<dbReference type="EMBL" id="CAFBOR010000260">
    <property type="protein sequence ID" value="CAB5000657.1"/>
    <property type="molecule type" value="Genomic_DNA"/>
</dbReference>
<dbReference type="SUPFAM" id="SSF46785">
    <property type="entry name" value="Winged helix' DNA-binding domain"/>
    <property type="match status" value="1"/>
</dbReference>
<accession>A0A6J6XUM7</accession>
<organism evidence="2">
    <name type="scientific">freshwater metagenome</name>
    <dbReference type="NCBI Taxonomy" id="449393"/>
    <lineage>
        <taxon>unclassified sequences</taxon>
        <taxon>metagenomes</taxon>
        <taxon>ecological metagenomes</taxon>
    </lineage>
</organism>
<protein>
    <submittedName>
        <fullName evidence="2">Unannotated protein</fullName>
    </submittedName>
</protein>
<reference evidence="2" key="1">
    <citation type="submission" date="2020-05" db="EMBL/GenBank/DDBJ databases">
        <authorList>
            <person name="Chiriac C."/>
            <person name="Salcher M."/>
            <person name="Ghai R."/>
            <person name="Kavagutti S V."/>
        </authorList>
    </citation>
    <scope>NUCLEOTIDE SEQUENCE</scope>
</reference>
<dbReference type="PROSITE" id="PS51197">
    <property type="entry name" value="HTH_RRF2_2"/>
    <property type="match status" value="1"/>
</dbReference>
<name>A0A6J6XUM7_9ZZZZ</name>
<dbReference type="EMBL" id="CAFBPF010000057">
    <property type="protein sequence ID" value="CAB5008565.1"/>
    <property type="molecule type" value="Genomic_DNA"/>
</dbReference>
<dbReference type="NCBIfam" id="TIGR00738">
    <property type="entry name" value="rrf2_super"/>
    <property type="match status" value="1"/>
</dbReference>
<dbReference type="Gene3D" id="1.10.10.10">
    <property type="entry name" value="Winged helix-like DNA-binding domain superfamily/Winged helix DNA-binding domain"/>
    <property type="match status" value="1"/>
</dbReference>
<sequence>MCEHVRVRVSTRGDYAVRALLSLALHASERPTSVKEIAERTNLPQPYLEQILLAVKGAGLVLSKRGVGGGYVLARPANEITLAQILGAVDGPLTTLVTEHDHCEGHCVLQEVWVSVGEEMRLHLDATTLADLVERTILGHAATPVRDS</sequence>
<dbReference type="InterPro" id="IPR036390">
    <property type="entry name" value="WH_DNA-bd_sf"/>
</dbReference>
<dbReference type="EMBL" id="CAEZZU010000227">
    <property type="protein sequence ID" value="CAB4789346.1"/>
    <property type="molecule type" value="Genomic_DNA"/>
</dbReference>
<dbReference type="GO" id="GO:0003700">
    <property type="term" value="F:DNA-binding transcription factor activity"/>
    <property type="evidence" value="ECO:0007669"/>
    <property type="project" value="TreeGrafter"/>
</dbReference>
<proteinExistence type="predicted"/>
<dbReference type="PANTHER" id="PTHR33221">
    <property type="entry name" value="WINGED HELIX-TURN-HELIX TRANSCRIPTIONAL REGULATOR, RRF2 FAMILY"/>
    <property type="match status" value="1"/>
</dbReference>
<dbReference type="AlphaFoldDB" id="A0A6J6XUM7"/>
<dbReference type="InterPro" id="IPR036388">
    <property type="entry name" value="WH-like_DNA-bd_sf"/>
</dbReference>
<evidence type="ECO:0000313" key="3">
    <source>
        <dbReference type="EMBL" id="CAB5000657.1"/>
    </source>
</evidence>
<dbReference type="InterPro" id="IPR000944">
    <property type="entry name" value="Tscrpt_reg_Rrf2"/>
</dbReference>
<evidence type="ECO:0000313" key="1">
    <source>
        <dbReference type="EMBL" id="CAB4789346.1"/>
    </source>
</evidence>
<evidence type="ECO:0000313" key="2">
    <source>
        <dbReference type="EMBL" id="CAB4800189.1"/>
    </source>
</evidence>
<dbReference type="EMBL" id="CAFAAH010000138">
    <property type="protein sequence ID" value="CAB4800189.1"/>
    <property type="molecule type" value="Genomic_DNA"/>
</dbReference>
<dbReference type="GO" id="GO:0005829">
    <property type="term" value="C:cytosol"/>
    <property type="evidence" value="ECO:0007669"/>
    <property type="project" value="TreeGrafter"/>
</dbReference>
<dbReference type="PANTHER" id="PTHR33221:SF15">
    <property type="entry name" value="HTH-TYPE TRANSCRIPTIONAL REGULATOR YWGB-RELATED"/>
    <property type="match status" value="1"/>
</dbReference>
<dbReference type="Pfam" id="PF02082">
    <property type="entry name" value="Rrf2"/>
    <property type="match status" value="1"/>
</dbReference>